<name>F7NGJ1_9FIRM</name>
<dbReference type="PANTHER" id="PTHR30238:SF4">
    <property type="entry name" value="SLL1022 PROTEIN"/>
    <property type="match status" value="1"/>
</dbReference>
<dbReference type="NCBIfam" id="TIGR03717">
    <property type="entry name" value="R_switched_YjbE"/>
    <property type="match status" value="1"/>
</dbReference>
<evidence type="ECO:0000256" key="1">
    <source>
        <dbReference type="ARBA" id="ARBA00004141"/>
    </source>
</evidence>
<evidence type="ECO:0000256" key="5">
    <source>
        <dbReference type="ARBA" id="ARBA00023136"/>
    </source>
</evidence>
<comment type="similarity">
    <text evidence="2">Belongs to the TerC family.</text>
</comment>
<sequence length="226" mass="24160">MAPEPNFFTAVLTIIAIDLVLAGDNAVVIALASRNLPIHQRKRAIFWGTCGAVCVRILMTAIALWLMRIPFLQAVGGLVLIPVAVHLLTKKDEGPSDIEASDNLFAAIKTIIVADAIMGVDNVLAIAGASHGNMLLVIFGLAVSVPIVVWGSSWLSDLMNRYPVLVYGGAGILAWTAGSMIVHDKRIGAFLEASWSPLLWLIPVVITVCVLVIGKMKKEQSAIQES</sequence>
<evidence type="ECO:0000256" key="4">
    <source>
        <dbReference type="ARBA" id="ARBA00022989"/>
    </source>
</evidence>
<protein>
    <recommendedName>
        <fullName evidence="9">Integral membrane protein TerC</fullName>
    </recommendedName>
</protein>
<dbReference type="PANTHER" id="PTHR30238">
    <property type="entry name" value="MEMBRANE BOUND PREDICTED REDOX MODULATOR"/>
    <property type="match status" value="1"/>
</dbReference>
<feature type="transmembrane region" description="Helical" evidence="6">
    <location>
        <begin position="44"/>
        <end position="65"/>
    </location>
</feature>
<dbReference type="Proteomes" id="UP000003240">
    <property type="component" value="Unassembled WGS sequence"/>
</dbReference>
<dbReference type="InterPro" id="IPR022301">
    <property type="entry name" value="Integral_membrane_YjbE"/>
</dbReference>
<comment type="subcellular location">
    <subcellularLocation>
        <location evidence="1">Membrane</location>
        <topology evidence="1">Multi-pass membrane protein</topology>
    </subcellularLocation>
</comment>
<comment type="caution">
    <text evidence="7">The sequence shown here is derived from an EMBL/GenBank/DDBJ whole genome shotgun (WGS) entry which is preliminary data.</text>
</comment>
<evidence type="ECO:0000313" key="8">
    <source>
        <dbReference type="Proteomes" id="UP000003240"/>
    </source>
</evidence>
<dbReference type="eggNOG" id="COG0861">
    <property type="taxonomic scope" value="Bacteria"/>
</dbReference>
<dbReference type="GO" id="GO:0016020">
    <property type="term" value="C:membrane"/>
    <property type="evidence" value="ECO:0007669"/>
    <property type="project" value="UniProtKB-SubCell"/>
</dbReference>
<dbReference type="InterPro" id="IPR005496">
    <property type="entry name" value="Integral_membrane_TerC"/>
</dbReference>
<dbReference type="Pfam" id="PF03741">
    <property type="entry name" value="TerC"/>
    <property type="match status" value="1"/>
</dbReference>
<feature type="transmembrane region" description="Helical" evidence="6">
    <location>
        <begin position="195"/>
        <end position="214"/>
    </location>
</feature>
<keyword evidence="4 6" id="KW-1133">Transmembrane helix</keyword>
<feature type="transmembrane region" description="Helical" evidence="6">
    <location>
        <begin position="6"/>
        <end position="32"/>
    </location>
</feature>
<proteinExistence type="inferred from homology"/>
<keyword evidence="8" id="KW-1185">Reference proteome</keyword>
<dbReference type="OrthoDB" id="5295733at2"/>
<dbReference type="SUPFAM" id="SSF103473">
    <property type="entry name" value="MFS general substrate transporter"/>
    <property type="match status" value="1"/>
</dbReference>
<organism evidence="7 8">
    <name type="scientific">Acetonema longum DSM 6540</name>
    <dbReference type="NCBI Taxonomy" id="1009370"/>
    <lineage>
        <taxon>Bacteria</taxon>
        <taxon>Bacillati</taxon>
        <taxon>Bacillota</taxon>
        <taxon>Negativicutes</taxon>
        <taxon>Acetonemataceae</taxon>
        <taxon>Acetonema</taxon>
    </lineage>
</organism>
<dbReference type="RefSeq" id="WP_004093782.1">
    <property type="nucleotide sequence ID" value="NZ_AFGF01000049.1"/>
</dbReference>
<reference evidence="7 8" key="1">
    <citation type="journal article" date="2011" name="EMBO J.">
        <title>Structural diversity of bacterial flagellar motors.</title>
        <authorList>
            <person name="Chen S."/>
            <person name="Beeby M."/>
            <person name="Murphy G.E."/>
            <person name="Leadbetter J.R."/>
            <person name="Hendrixson D.R."/>
            <person name="Briegel A."/>
            <person name="Li Z."/>
            <person name="Shi J."/>
            <person name="Tocheva E.I."/>
            <person name="Muller A."/>
            <person name="Dobro M.J."/>
            <person name="Jensen G.J."/>
        </authorList>
    </citation>
    <scope>NUCLEOTIDE SEQUENCE [LARGE SCALE GENOMIC DNA]</scope>
    <source>
        <strain evidence="7 8">DSM 6540</strain>
    </source>
</reference>
<accession>F7NGJ1</accession>
<gene>
    <name evidence="7" type="ORF">ALO_05895</name>
</gene>
<dbReference type="InterPro" id="IPR036259">
    <property type="entry name" value="MFS_trans_sf"/>
</dbReference>
<evidence type="ECO:0000256" key="6">
    <source>
        <dbReference type="SAM" id="Phobius"/>
    </source>
</evidence>
<dbReference type="EMBL" id="AFGF01000049">
    <property type="protein sequence ID" value="EGO64795.1"/>
    <property type="molecule type" value="Genomic_DNA"/>
</dbReference>
<feature type="transmembrane region" description="Helical" evidence="6">
    <location>
        <begin position="164"/>
        <end position="183"/>
    </location>
</feature>
<evidence type="ECO:0000256" key="3">
    <source>
        <dbReference type="ARBA" id="ARBA00022692"/>
    </source>
</evidence>
<feature type="transmembrane region" description="Helical" evidence="6">
    <location>
        <begin position="134"/>
        <end position="152"/>
    </location>
</feature>
<keyword evidence="5 6" id="KW-0472">Membrane</keyword>
<dbReference type="STRING" id="1009370.ALO_05895"/>
<evidence type="ECO:0000256" key="2">
    <source>
        <dbReference type="ARBA" id="ARBA00007511"/>
    </source>
</evidence>
<dbReference type="AlphaFoldDB" id="F7NGJ1"/>
<evidence type="ECO:0008006" key="9">
    <source>
        <dbReference type="Google" id="ProtNLM"/>
    </source>
</evidence>
<evidence type="ECO:0000313" key="7">
    <source>
        <dbReference type="EMBL" id="EGO64795.1"/>
    </source>
</evidence>
<keyword evidence="3 6" id="KW-0812">Transmembrane</keyword>